<proteinExistence type="predicted"/>
<dbReference type="EMBL" id="GDKF01006698">
    <property type="protein sequence ID" value="JAT71924.1"/>
    <property type="molecule type" value="Transcribed_RNA"/>
</dbReference>
<gene>
    <name evidence="3" type="ORF">g.22942</name>
    <name evidence="2" type="ORF">g.22944</name>
</gene>
<protein>
    <recommendedName>
        <fullName evidence="4">TraB domain-containing protein</fullName>
    </recommendedName>
</protein>
<keyword evidence="1" id="KW-0812">Transmembrane</keyword>
<evidence type="ECO:0000313" key="3">
    <source>
        <dbReference type="EMBL" id="JAT74430.1"/>
    </source>
</evidence>
<feature type="transmembrane region" description="Helical" evidence="1">
    <location>
        <begin position="275"/>
        <end position="296"/>
    </location>
</feature>
<dbReference type="PANTHER" id="PTHR21530:SF7">
    <property type="entry name" value="TRAB DOMAIN-CONTAINING PROTEIN"/>
    <property type="match status" value="1"/>
</dbReference>
<accession>A0A1D1ZYB0</accession>
<keyword evidence="1" id="KW-1133">Transmembrane helix</keyword>
<evidence type="ECO:0000313" key="2">
    <source>
        <dbReference type="EMBL" id="JAT71924.1"/>
    </source>
</evidence>
<dbReference type="PANTHER" id="PTHR21530">
    <property type="entry name" value="PHEROMONE SHUTDOWN PROTEIN"/>
    <property type="match status" value="1"/>
</dbReference>
<evidence type="ECO:0008006" key="4">
    <source>
        <dbReference type="Google" id="ProtNLM"/>
    </source>
</evidence>
<dbReference type="CDD" id="cd14726">
    <property type="entry name" value="TraB_PrgY-like"/>
    <property type="match status" value="1"/>
</dbReference>
<name>A0A1D1ZYB0_AUXPR</name>
<keyword evidence="1" id="KW-0472">Membrane</keyword>
<dbReference type="EMBL" id="GDKF01004192">
    <property type="protein sequence ID" value="JAT74430.1"/>
    <property type="molecule type" value="Transcribed_RNA"/>
</dbReference>
<dbReference type="Pfam" id="PF01963">
    <property type="entry name" value="TraB_PrgY_gumN"/>
    <property type="match status" value="1"/>
</dbReference>
<dbReference type="InterPro" id="IPR002816">
    <property type="entry name" value="TraB/PrgY/GumN_fam"/>
</dbReference>
<reference evidence="2" key="1">
    <citation type="submission" date="2015-08" db="EMBL/GenBank/DDBJ databases">
        <authorList>
            <person name="Babu N.S."/>
            <person name="Beckwith C.J."/>
            <person name="Beseler K.G."/>
            <person name="Brison A."/>
            <person name="Carone J.V."/>
            <person name="Caskin T.P."/>
            <person name="Diamond M."/>
            <person name="Durham M.E."/>
            <person name="Foxe J.M."/>
            <person name="Go M."/>
            <person name="Henderson B.A."/>
            <person name="Jones I.B."/>
            <person name="McGettigan J.A."/>
            <person name="Micheletti S.J."/>
            <person name="Nasrallah M.E."/>
            <person name="Ortiz D."/>
            <person name="Piller C.R."/>
            <person name="Privatt S.R."/>
            <person name="Schneider S.L."/>
            <person name="Sharp S."/>
            <person name="Smith T.C."/>
            <person name="Stanton J.D."/>
            <person name="Ullery H.E."/>
            <person name="Wilson R.J."/>
            <person name="Serrano M.G."/>
            <person name="Buck G."/>
            <person name="Lee V."/>
            <person name="Wang Y."/>
            <person name="Carvalho R."/>
            <person name="Voegtly L."/>
            <person name="Shi R."/>
            <person name="Duckworth R."/>
            <person name="Johnson A."/>
            <person name="Loviza R."/>
            <person name="Walstead R."/>
            <person name="Shah Z."/>
            <person name="Kiflezghi M."/>
            <person name="Wade K."/>
            <person name="Ball S.L."/>
            <person name="Bradley K.W."/>
            <person name="Asai D.J."/>
            <person name="Bowman C.A."/>
            <person name="Russell D.A."/>
            <person name="Pope W.H."/>
            <person name="Jacobs-Sera D."/>
            <person name="Hendrix R.W."/>
            <person name="Hatfull G.F."/>
        </authorList>
    </citation>
    <scope>NUCLEOTIDE SEQUENCE</scope>
</reference>
<dbReference type="InterPro" id="IPR046345">
    <property type="entry name" value="TraB_PrgY-like"/>
</dbReference>
<sequence length="300" mass="33211">MASEPENGRDIIKAEELPRPLEILKYRDPQNASNAETKFYVLGTAHVSMQSCRDAADLIARVRPDFVLLELCNERISILSLDKFEEPNFGAAVAAIRSGKSTPFQALYSWLLAKVATNLEIKPGEEFRVALRSAQQVGAKVVLGDRLVSVTLARVWGGLSIWEKLSLVKNLTWTGFSMLDAEALTKEIESMKEADVLTEAILEIGKEYPGMIGPLLTERNLYMVYMMRKLAAHASSVVAVVGAGHLQGIRENWESAIDIEALMELPPDRPLRRRLIKLGALAGSVLAVTLVVRFVLKRRA</sequence>
<evidence type="ECO:0000256" key="1">
    <source>
        <dbReference type="SAM" id="Phobius"/>
    </source>
</evidence>
<dbReference type="AlphaFoldDB" id="A0A1D1ZYB0"/>
<organism evidence="2">
    <name type="scientific">Auxenochlorella protothecoides</name>
    <name type="common">Green microalga</name>
    <name type="synonym">Chlorella protothecoides</name>
    <dbReference type="NCBI Taxonomy" id="3075"/>
    <lineage>
        <taxon>Eukaryota</taxon>
        <taxon>Viridiplantae</taxon>
        <taxon>Chlorophyta</taxon>
        <taxon>core chlorophytes</taxon>
        <taxon>Trebouxiophyceae</taxon>
        <taxon>Chlorellales</taxon>
        <taxon>Chlorellaceae</taxon>
        <taxon>Auxenochlorella</taxon>
    </lineage>
</organism>